<dbReference type="Gene3D" id="3.40.50.720">
    <property type="entry name" value="NAD(P)-binding Rossmann-like Domain"/>
    <property type="match status" value="1"/>
</dbReference>
<organism evidence="3 4">
    <name type="scientific">Pachysolen tannophilus NRRL Y-2460</name>
    <dbReference type="NCBI Taxonomy" id="669874"/>
    <lineage>
        <taxon>Eukaryota</taxon>
        <taxon>Fungi</taxon>
        <taxon>Dikarya</taxon>
        <taxon>Ascomycota</taxon>
        <taxon>Saccharomycotina</taxon>
        <taxon>Pichiomycetes</taxon>
        <taxon>Pachysolenaceae</taxon>
        <taxon>Pachysolen</taxon>
    </lineage>
</organism>
<sequence>MTVEQPILNLLVIGAGGRGEAYTNALKTSKFVKITGIADPNTVRLKNLKNFYLGLRPDMDSSEIKEYSDWKNCVEDANLYHGVLICVMDQMHRDVAVTFADLGKHLLCEKPMATTWQECKDIFDAVIRNNVLLAVGHVLRYSPHNVMLKSLLDEGAVGDIVNINHTEPVGFQHFAHSYVRGNWKNQKTSTFSLMAKCCHDIDVLMWILGSDNCKKISSFGSLSHFKKSKKPLKAGNAVRCLDCEAESNCCYSAKKIYFDSFEKGSKGWPVRAITDIEDIPHIIEALENSDYGKCVYESDNNVLDNQIVSLDFGDVTATMTMVAFSKEICFRKMCFYGTKGEIYSDSKTIQVYDFLTDKTTEYKPEIVEESGHGGGDLGLAACFAGAMRDVIINQKPLAEAQIDNIKCTPMDMLVSHKVVFLAEQARLKGTVVDINDEIISDLFV</sequence>
<gene>
    <name evidence="3" type="ORF">PACTADRAFT_68093</name>
</gene>
<proteinExistence type="predicted"/>
<dbReference type="InterPro" id="IPR036291">
    <property type="entry name" value="NAD(P)-bd_dom_sf"/>
</dbReference>
<dbReference type="PANTHER" id="PTHR43377">
    <property type="entry name" value="BILIVERDIN REDUCTASE A"/>
    <property type="match status" value="1"/>
</dbReference>
<dbReference type="Proteomes" id="UP000094236">
    <property type="component" value="Unassembled WGS sequence"/>
</dbReference>
<protein>
    <recommendedName>
        <fullName evidence="5">Gfo/Idh/MocA-like oxidoreductase N-terminal domain-containing protein</fullName>
    </recommendedName>
</protein>
<reference evidence="4" key="1">
    <citation type="submission" date="2016-05" db="EMBL/GenBank/DDBJ databases">
        <title>Comparative genomics of biotechnologically important yeasts.</title>
        <authorList>
            <consortium name="DOE Joint Genome Institute"/>
            <person name="Riley R."/>
            <person name="Haridas S."/>
            <person name="Wolfe K.H."/>
            <person name="Lopes M.R."/>
            <person name="Hittinger C.T."/>
            <person name="Goker M."/>
            <person name="Salamov A."/>
            <person name="Wisecaver J."/>
            <person name="Long T.M."/>
            <person name="Aerts A.L."/>
            <person name="Barry K."/>
            <person name="Choi C."/>
            <person name="Clum A."/>
            <person name="Coughlan A.Y."/>
            <person name="Deshpande S."/>
            <person name="Douglass A.P."/>
            <person name="Hanson S.J."/>
            <person name="Klenk H.-P."/>
            <person name="Labutti K."/>
            <person name="Lapidus A."/>
            <person name="Lindquist E."/>
            <person name="Lipzen A."/>
            <person name="Meier-Kolthoff J.P."/>
            <person name="Ohm R.A."/>
            <person name="Otillar R.P."/>
            <person name="Pangilinan J."/>
            <person name="Peng Y."/>
            <person name="Rokas A."/>
            <person name="Rosa C.A."/>
            <person name="Scheuner C."/>
            <person name="Sibirny A.A."/>
            <person name="Slot J.C."/>
            <person name="Stielow J.B."/>
            <person name="Sun H."/>
            <person name="Kurtzman C.P."/>
            <person name="Blackwell M."/>
            <person name="Grigoriev I.V."/>
            <person name="Jeffries T.W."/>
        </authorList>
    </citation>
    <scope>NUCLEOTIDE SEQUENCE [LARGE SCALE GENOMIC DNA]</scope>
    <source>
        <strain evidence="4">NRRL Y-2460</strain>
    </source>
</reference>
<name>A0A1E4TXN9_PACTA</name>
<feature type="domain" description="Gfo/Idh/MocA-like oxidoreductase C-terminal" evidence="2">
    <location>
        <begin position="149"/>
        <end position="214"/>
    </location>
</feature>
<keyword evidence="4" id="KW-1185">Reference proteome</keyword>
<dbReference type="SUPFAM" id="SSF55347">
    <property type="entry name" value="Glyceraldehyde-3-phosphate dehydrogenase-like, C-terminal domain"/>
    <property type="match status" value="1"/>
</dbReference>
<evidence type="ECO:0000313" key="3">
    <source>
        <dbReference type="EMBL" id="ODV96520.1"/>
    </source>
</evidence>
<dbReference type="InterPro" id="IPR051450">
    <property type="entry name" value="Gfo/Idh/MocA_Oxidoreductases"/>
</dbReference>
<dbReference type="Gene3D" id="3.30.360.10">
    <property type="entry name" value="Dihydrodipicolinate Reductase, domain 2"/>
    <property type="match status" value="1"/>
</dbReference>
<feature type="domain" description="Gfo/Idh/MocA-like oxidoreductase N-terminal" evidence="1">
    <location>
        <begin position="9"/>
        <end position="137"/>
    </location>
</feature>
<dbReference type="Pfam" id="PF01408">
    <property type="entry name" value="GFO_IDH_MocA"/>
    <property type="match status" value="1"/>
</dbReference>
<evidence type="ECO:0000313" key="4">
    <source>
        <dbReference type="Proteomes" id="UP000094236"/>
    </source>
</evidence>
<dbReference type="PANTHER" id="PTHR43377:SF12">
    <property type="entry name" value="BINDING ROSSMANN FOLD OXIDOREDUCTASE, PUTATIVE (AFU_ORTHOLOGUE AFUA_3G11840)-RELATED"/>
    <property type="match status" value="1"/>
</dbReference>
<dbReference type="GO" id="GO:0000166">
    <property type="term" value="F:nucleotide binding"/>
    <property type="evidence" value="ECO:0007669"/>
    <property type="project" value="InterPro"/>
</dbReference>
<dbReference type="InterPro" id="IPR000683">
    <property type="entry name" value="Gfo/Idh/MocA-like_OxRdtase_N"/>
</dbReference>
<dbReference type="InterPro" id="IPR004104">
    <property type="entry name" value="Gfo/Idh/MocA-like_OxRdtase_C"/>
</dbReference>
<dbReference type="SUPFAM" id="SSF51735">
    <property type="entry name" value="NAD(P)-binding Rossmann-fold domains"/>
    <property type="match status" value="1"/>
</dbReference>
<evidence type="ECO:0000259" key="2">
    <source>
        <dbReference type="Pfam" id="PF02894"/>
    </source>
</evidence>
<dbReference type="STRING" id="669874.A0A1E4TXN9"/>
<dbReference type="EMBL" id="KV454013">
    <property type="protein sequence ID" value="ODV96520.1"/>
    <property type="molecule type" value="Genomic_DNA"/>
</dbReference>
<dbReference type="AlphaFoldDB" id="A0A1E4TXN9"/>
<evidence type="ECO:0000259" key="1">
    <source>
        <dbReference type="Pfam" id="PF01408"/>
    </source>
</evidence>
<evidence type="ECO:0008006" key="5">
    <source>
        <dbReference type="Google" id="ProtNLM"/>
    </source>
</evidence>
<dbReference type="Pfam" id="PF02894">
    <property type="entry name" value="GFO_IDH_MocA_C"/>
    <property type="match status" value="1"/>
</dbReference>
<accession>A0A1E4TXN9</accession>
<dbReference type="OrthoDB" id="64915at2759"/>